<name>A0ABX8YZE1_9BACT</name>
<gene>
    <name evidence="3" type="ORF">RHAB15C_0000577</name>
</gene>
<dbReference type="InterPro" id="IPR001611">
    <property type="entry name" value="Leu-rich_rpt"/>
</dbReference>
<dbReference type="InterPro" id="IPR003591">
    <property type="entry name" value="Leu-rich_rpt_typical-subtyp"/>
</dbReference>
<dbReference type="InterPro" id="IPR050216">
    <property type="entry name" value="LRR_domain-containing"/>
</dbReference>
<keyword evidence="2" id="KW-0677">Repeat</keyword>
<dbReference type="SMART" id="SM00369">
    <property type="entry name" value="LRR_TYP"/>
    <property type="match status" value="3"/>
</dbReference>
<evidence type="ECO:0000256" key="1">
    <source>
        <dbReference type="ARBA" id="ARBA00022614"/>
    </source>
</evidence>
<dbReference type="Pfam" id="PF13855">
    <property type="entry name" value="LRR_8"/>
    <property type="match status" value="1"/>
</dbReference>
<evidence type="ECO:0000313" key="4">
    <source>
        <dbReference type="Proteomes" id="UP000822862"/>
    </source>
</evidence>
<dbReference type="PROSITE" id="PS51450">
    <property type="entry name" value="LRR"/>
    <property type="match status" value="2"/>
</dbReference>
<dbReference type="EMBL" id="CP075585">
    <property type="protein sequence ID" value="QZA58699.1"/>
    <property type="molecule type" value="Genomic_DNA"/>
</dbReference>
<dbReference type="PANTHER" id="PTHR48051:SF1">
    <property type="entry name" value="RAS SUPPRESSOR PROTEIN 1"/>
    <property type="match status" value="1"/>
</dbReference>
<evidence type="ECO:0000313" key="3">
    <source>
        <dbReference type="EMBL" id="QZA58699.1"/>
    </source>
</evidence>
<dbReference type="SUPFAM" id="SSF52058">
    <property type="entry name" value="L domain-like"/>
    <property type="match status" value="1"/>
</dbReference>
<protein>
    <submittedName>
        <fullName evidence="3">Leucine rich repeat</fullName>
    </submittedName>
</protein>
<keyword evidence="1" id="KW-0433">Leucine-rich repeat</keyword>
<proteinExistence type="predicted"/>
<sequence length="239" mass="27364">MSIHSINQDLHMLRIGSEESISKKNLDGNELKKIIDQWVKDGPTDAVESLEEAKQRIFEFFNNNQETDKLLLSDLYLTSLPDIFHFEPFKSKLARLDISYNNLIILPESFGNLQALTRLNLSHNQLTGLPESFACLTTLKYLNLSHNNFTMLPDLLGDLQTLLQLDASYNYFSLSLPMKVWNLPSRCIIDLVGCNLSKEDLKKINKATTGPKIVTIYEEKLIELARKKLKPMSLLMQFT</sequence>
<organism evidence="3 4">
    <name type="scientific">Candidatus Rhabdochlamydia porcellionis</name>
    <dbReference type="NCBI Taxonomy" id="225148"/>
    <lineage>
        <taxon>Bacteria</taxon>
        <taxon>Pseudomonadati</taxon>
        <taxon>Chlamydiota</taxon>
        <taxon>Chlamydiia</taxon>
        <taxon>Parachlamydiales</taxon>
        <taxon>Candidatus Rhabdochlamydiaceae</taxon>
        <taxon>Candidatus Rhabdochlamydia</taxon>
    </lineage>
</organism>
<dbReference type="Proteomes" id="UP000822862">
    <property type="component" value="Chromosome"/>
</dbReference>
<dbReference type="Gene3D" id="3.80.10.10">
    <property type="entry name" value="Ribonuclease Inhibitor"/>
    <property type="match status" value="1"/>
</dbReference>
<dbReference type="SMART" id="SM00364">
    <property type="entry name" value="LRR_BAC"/>
    <property type="match status" value="3"/>
</dbReference>
<evidence type="ECO:0000256" key="2">
    <source>
        <dbReference type="ARBA" id="ARBA00022737"/>
    </source>
</evidence>
<accession>A0ABX8YZE1</accession>
<dbReference type="PRINTS" id="PR00019">
    <property type="entry name" value="LEURICHRPT"/>
</dbReference>
<dbReference type="RefSeq" id="WP_194845712.1">
    <property type="nucleotide sequence ID" value="NZ_CP075585.1"/>
</dbReference>
<dbReference type="PANTHER" id="PTHR48051">
    <property type="match status" value="1"/>
</dbReference>
<keyword evidence="4" id="KW-1185">Reference proteome</keyword>
<dbReference type="InterPro" id="IPR032675">
    <property type="entry name" value="LRR_dom_sf"/>
</dbReference>
<reference evidence="3 4" key="1">
    <citation type="submission" date="2021-05" db="EMBL/GenBank/DDBJ databases">
        <title>Ecology and evolution of chlamydial symbionts of arthropods.</title>
        <authorList>
            <person name="Halter T."/>
            <person name="Sixt B.S."/>
            <person name="Toenshoff E.R."/>
            <person name="Koestlbacher S."/>
            <person name="Schulz F."/>
            <person name="Kostanjsek R."/>
            <person name="Collingro A."/>
            <person name="Hendrickx F."/>
            <person name="Horn M."/>
        </authorList>
    </citation>
    <scope>NUCLEOTIDE SEQUENCE [LARGE SCALE GENOMIC DNA]</scope>
    <source>
        <strain evidence="3 4">15C</strain>
    </source>
</reference>